<feature type="transmembrane region" description="Helical" evidence="1">
    <location>
        <begin position="215"/>
        <end position="232"/>
    </location>
</feature>
<reference evidence="2" key="1">
    <citation type="submission" date="2021-06" db="EMBL/GenBank/DDBJ databases">
        <authorList>
            <person name="Hodson N. C."/>
            <person name="Mongue J. A."/>
            <person name="Jaron S. K."/>
        </authorList>
    </citation>
    <scope>NUCLEOTIDE SEQUENCE</scope>
</reference>
<dbReference type="AlphaFoldDB" id="A0A8J2K4P0"/>
<dbReference type="EMBL" id="CAJVCH010066101">
    <property type="protein sequence ID" value="CAG7719979.1"/>
    <property type="molecule type" value="Genomic_DNA"/>
</dbReference>
<accession>A0A8J2K4P0</accession>
<proteinExistence type="predicted"/>
<keyword evidence="1" id="KW-0812">Transmembrane</keyword>
<evidence type="ECO:0000256" key="1">
    <source>
        <dbReference type="SAM" id="Phobius"/>
    </source>
</evidence>
<name>A0A8J2K4P0_9HEXA</name>
<sequence length="275" mass="31240">MNHNCFDYLNISLPCGDTCPLEFGEFNRCQLDPTGTELELQFSVPKKTNLTVLEADPFTLLLKDKGQTCRLEYIGPRNALLSPEEDCIHAMDMTKEPSNGLFVTRSRKCVNHTLPQGQENLFKIERCRKSEPEDEKEFVQIKTHNNKFYVYCPGKVYTRGDKAVVKCPNNKIDLHLTPEVNWDELNKTFPILTEMDHNHWNAAHGSSTWNTARDLGLAAGLTALVLLIWAIWKKFSKNNGRTIVPVKKTRRGTVDSAESVKKTPAERLSYLLGAE</sequence>
<dbReference type="Proteomes" id="UP000708208">
    <property type="component" value="Unassembled WGS sequence"/>
</dbReference>
<keyword evidence="3" id="KW-1185">Reference proteome</keyword>
<keyword evidence="1" id="KW-1133">Transmembrane helix</keyword>
<evidence type="ECO:0000313" key="3">
    <source>
        <dbReference type="Proteomes" id="UP000708208"/>
    </source>
</evidence>
<protein>
    <submittedName>
        <fullName evidence="2">Uncharacterized protein</fullName>
    </submittedName>
</protein>
<gene>
    <name evidence="2" type="ORF">AFUS01_LOCUS9273</name>
</gene>
<keyword evidence="1" id="KW-0472">Membrane</keyword>
<comment type="caution">
    <text evidence="2">The sequence shown here is derived from an EMBL/GenBank/DDBJ whole genome shotgun (WGS) entry which is preliminary data.</text>
</comment>
<organism evidence="2 3">
    <name type="scientific">Allacma fusca</name>
    <dbReference type="NCBI Taxonomy" id="39272"/>
    <lineage>
        <taxon>Eukaryota</taxon>
        <taxon>Metazoa</taxon>
        <taxon>Ecdysozoa</taxon>
        <taxon>Arthropoda</taxon>
        <taxon>Hexapoda</taxon>
        <taxon>Collembola</taxon>
        <taxon>Symphypleona</taxon>
        <taxon>Sminthuridae</taxon>
        <taxon>Allacma</taxon>
    </lineage>
</organism>
<evidence type="ECO:0000313" key="2">
    <source>
        <dbReference type="EMBL" id="CAG7719979.1"/>
    </source>
</evidence>